<organism evidence="7 8">
    <name type="scientific">Alloalcanivorax xenomutans</name>
    <dbReference type="NCBI Taxonomy" id="1094342"/>
    <lineage>
        <taxon>Bacteria</taxon>
        <taxon>Pseudomonadati</taxon>
        <taxon>Pseudomonadota</taxon>
        <taxon>Gammaproteobacteria</taxon>
        <taxon>Oceanospirillales</taxon>
        <taxon>Alcanivoracaceae</taxon>
        <taxon>Alloalcanivorax</taxon>
    </lineage>
</organism>
<evidence type="ECO:0000313" key="7">
    <source>
        <dbReference type="EMBL" id="MCE7509094.1"/>
    </source>
</evidence>
<dbReference type="Proteomes" id="UP001107961">
    <property type="component" value="Unassembled WGS sequence"/>
</dbReference>
<dbReference type="EMBL" id="JAJVKT010000011">
    <property type="protein sequence ID" value="MCE7509094.1"/>
    <property type="molecule type" value="Genomic_DNA"/>
</dbReference>
<feature type="transmembrane region" description="Helical" evidence="6">
    <location>
        <begin position="72"/>
        <end position="89"/>
    </location>
</feature>
<feature type="transmembrane region" description="Helical" evidence="6">
    <location>
        <begin position="109"/>
        <end position="132"/>
    </location>
</feature>
<dbReference type="PANTHER" id="PTHR30086:SF20">
    <property type="entry name" value="ARGININE EXPORTER PROTEIN ARGO-RELATED"/>
    <property type="match status" value="1"/>
</dbReference>
<keyword evidence="2" id="KW-1003">Cell membrane</keyword>
<keyword evidence="3 6" id="KW-0812">Transmembrane</keyword>
<gene>
    <name evidence="7" type="ORF">LZG35_10650</name>
</gene>
<evidence type="ECO:0000313" key="8">
    <source>
        <dbReference type="Proteomes" id="UP001107961"/>
    </source>
</evidence>
<evidence type="ECO:0000256" key="6">
    <source>
        <dbReference type="SAM" id="Phobius"/>
    </source>
</evidence>
<proteinExistence type="predicted"/>
<dbReference type="RefSeq" id="WP_080530637.1">
    <property type="nucleotide sequence ID" value="NZ_CBDDTQ010000001.1"/>
</dbReference>
<reference evidence="7" key="1">
    <citation type="submission" date="2022-01" db="EMBL/GenBank/DDBJ databases">
        <authorList>
            <person name="Karlyshev A.V."/>
            <person name="Jaspars M."/>
        </authorList>
    </citation>
    <scope>NUCLEOTIDE SEQUENCE</scope>
    <source>
        <strain evidence="7">AGSA3-2</strain>
    </source>
</reference>
<comment type="subcellular location">
    <subcellularLocation>
        <location evidence="1">Cell membrane</location>
        <topology evidence="1">Multi-pass membrane protein</topology>
    </subcellularLocation>
</comment>
<evidence type="ECO:0000256" key="4">
    <source>
        <dbReference type="ARBA" id="ARBA00022989"/>
    </source>
</evidence>
<evidence type="ECO:0000256" key="5">
    <source>
        <dbReference type="ARBA" id="ARBA00023136"/>
    </source>
</evidence>
<dbReference type="GO" id="GO:0005886">
    <property type="term" value="C:plasma membrane"/>
    <property type="evidence" value="ECO:0007669"/>
    <property type="project" value="UniProtKB-SubCell"/>
</dbReference>
<accession>A0A9Q3W4Z3</accession>
<keyword evidence="5 6" id="KW-0472">Membrane</keyword>
<dbReference type="GO" id="GO:0015171">
    <property type="term" value="F:amino acid transmembrane transporter activity"/>
    <property type="evidence" value="ECO:0007669"/>
    <property type="project" value="TreeGrafter"/>
</dbReference>
<feature type="transmembrane region" description="Helical" evidence="6">
    <location>
        <begin position="183"/>
        <end position="201"/>
    </location>
</feature>
<protein>
    <submittedName>
        <fullName evidence="7">LysE family translocator</fullName>
    </submittedName>
</protein>
<sequence length="202" mass="21790">MESLVAFFLFAFVASITPGPTNVLVMSNASRHGWPSALPMVIGGCAAAATIVLLVGSGLTRSLAEHPQIQRAIAWTGVAWLSWMAWHLFRSDSLGDDERALGRGRGFTVAATLQLVNPKVWMMALAVMGVFVTPGTGQGGRVALLSLIFFLVALPCMAIWAWLGIKAAAWTRSPGRLRWFNRAMAVLLLLTAWSTVVDVRVL</sequence>
<feature type="transmembrane region" description="Helical" evidence="6">
    <location>
        <begin position="37"/>
        <end position="60"/>
    </location>
</feature>
<name>A0A9Q3W4Z3_9GAMM</name>
<keyword evidence="8" id="KW-1185">Reference proteome</keyword>
<evidence type="ECO:0000256" key="3">
    <source>
        <dbReference type="ARBA" id="ARBA00022692"/>
    </source>
</evidence>
<dbReference type="InterPro" id="IPR001123">
    <property type="entry name" value="LeuE-type"/>
</dbReference>
<dbReference type="AlphaFoldDB" id="A0A9Q3W4Z3"/>
<dbReference type="Pfam" id="PF01810">
    <property type="entry name" value="LysE"/>
    <property type="match status" value="1"/>
</dbReference>
<comment type="caution">
    <text evidence="7">The sequence shown here is derived from an EMBL/GenBank/DDBJ whole genome shotgun (WGS) entry which is preliminary data.</text>
</comment>
<dbReference type="GO" id="GO:0033228">
    <property type="term" value="P:cysteine export across plasma membrane"/>
    <property type="evidence" value="ECO:0007669"/>
    <property type="project" value="TreeGrafter"/>
</dbReference>
<feature type="transmembrane region" description="Helical" evidence="6">
    <location>
        <begin position="144"/>
        <end position="163"/>
    </location>
</feature>
<evidence type="ECO:0000256" key="1">
    <source>
        <dbReference type="ARBA" id="ARBA00004651"/>
    </source>
</evidence>
<dbReference type="PANTHER" id="PTHR30086">
    <property type="entry name" value="ARGININE EXPORTER PROTEIN ARGO"/>
    <property type="match status" value="1"/>
</dbReference>
<evidence type="ECO:0000256" key="2">
    <source>
        <dbReference type="ARBA" id="ARBA00022475"/>
    </source>
</evidence>
<keyword evidence="4 6" id="KW-1133">Transmembrane helix</keyword>
<dbReference type="KEGG" id="axe:P40_06325"/>